<name>A0AAV0CUP7_9ASTE</name>
<comment type="caution">
    <text evidence="2">The sequence shown here is derived from an EMBL/GenBank/DDBJ whole genome shotgun (WGS) entry which is preliminary data.</text>
</comment>
<keyword evidence="4" id="KW-1185">Reference proteome</keyword>
<accession>A0AAV0CUP7</accession>
<dbReference type="EMBL" id="CAMAPF010000970">
    <property type="protein sequence ID" value="CAH9132465.1"/>
    <property type="molecule type" value="Genomic_DNA"/>
</dbReference>
<evidence type="ECO:0000313" key="2">
    <source>
        <dbReference type="EMBL" id="CAH9085744.1"/>
    </source>
</evidence>
<dbReference type="PANTHER" id="PTHR33264:SF27">
    <property type="entry name" value="TRANSMEMBRANE PROTEIN"/>
    <property type="match status" value="1"/>
</dbReference>
<dbReference type="EMBL" id="CAMAPF010000054">
    <property type="protein sequence ID" value="CAH9085744.1"/>
    <property type="molecule type" value="Genomic_DNA"/>
</dbReference>
<evidence type="ECO:0000313" key="3">
    <source>
        <dbReference type="EMBL" id="CAH9132465.1"/>
    </source>
</evidence>
<feature type="transmembrane region" description="Helical" evidence="1">
    <location>
        <begin position="12"/>
        <end position="33"/>
    </location>
</feature>
<proteinExistence type="predicted"/>
<sequence>MHDRNALVADCIVISCCCQCLILQVIIFILLKLPYRMIRRTKRYVKNLRSRMSKGTKRLQVKTHRGELNIRHYSSGRWRDEGGGSHRVHQFDGLFPFSGCCMDEVERVLEEFSLKGEFAFGSFWGGDAAMPVSHIYLPYQTRRLLILP</sequence>
<evidence type="ECO:0000313" key="4">
    <source>
        <dbReference type="Proteomes" id="UP001152523"/>
    </source>
</evidence>
<dbReference type="Proteomes" id="UP001152523">
    <property type="component" value="Unassembled WGS sequence"/>
</dbReference>
<protein>
    <submittedName>
        <fullName evidence="2">Uncharacterized protein</fullName>
    </submittedName>
</protein>
<reference evidence="2" key="1">
    <citation type="submission" date="2022-07" db="EMBL/GenBank/DDBJ databases">
        <authorList>
            <person name="Macas J."/>
            <person name="Novak P."/>
            <person name="Neumann P."/>
        </authorList>
    </citation>
    <scope>NUCLEOTIDE SEQUENCE</scope>
</reference>
<dbReference type="AlphaFoldDB" id="A0AAV0CUP7"/>
<organism evidence="2 4">
    <name type="scientific">Cuscuta epithymum</name>
    <dbReference type="NCBI Taxonomy" id="186058"/>
    <lineage>
        <taxon>Eukaryota</taxon>
        <taxon>Viridiplantae</taxon>
        <taxon>Streptophyta</taxon>
        <taxon>Embryophyta</taxon>
        <taxon>Tracheophyta</taxon>
        <taxon>Spermatophyta</taxon>
        <taxon>Magnoliopsida</taxon>
        <taxon>eudicotyledons</taxon>
        <taxon>Gunneridae</taxon>
        <taxon>Pentapetalae</taxon>
        <taxon>asterids</taxon>
        <taxon>lamiids</taxon>
        <taxon>Solanales</taxon>
        <taxon>Convolvulaceae</taxon>
        <taxon>Cuscuteae</taxon>
        <taxon>Cuscuta</taxon>
        <taxon>Cuscuta subgen. Cuscuta</taxon>
    </lineage>
</organism>
<gene>
    <name evidence="3" type="ORF">CEPIT_LOCUS32199</name>
    <name evidence="2" type="ORF">CEPIT_LOCUS9519</name>
</gene>
<evidence type="ECO:0000256" key="1">
    <source>
        <dbReference type="SAM" id="Phobius"/>
    </source>
</evidence>
<dbReference type="PANTHER" id="PTHR33264">
    <property type="entry name" value="EXPRESSED PROTEIN"/>
    <property type="match status" value="1"/>
</dbReference>
<keyword evidence="1" id="KW-0812">Transmembrane</keyword>
<keyword evidence="1" id="KW-0472">Membrane</keyword>
<keyword evidence="1" id="KW-1133">Transmembrane helix</keyword>